<sequence length="162" mass="18249">MDIYNPTTVICVILAMDQSCFSYKACSNCETAIPEIPSSDFVCKSNRCNGRSYPYKRLFRLLFSIAAESKVFNVVCFDKAAQVIFGCSALQFFDFSFQHPFAAENASNALVGEMFRITLVKPKRVKADHLRMTKVVPLRSGFQPVIKTLEELYKVIYGDKAA</sequence>
<proteinExistence type="predicted"/>
<reference evidence="3" key="1">
    <citation type="submission" date="2025-08" db="UniProtKB">
        <authorList>
            <consortium name="RefSeq"/>
        </authorList>
    </citation>
    <scope>IDENTIFICATION</scope>
    <source>
        <tissue evidence="3">Fruit stalk</tissue>
    </source>
</reference>
<dbReference type="OrthoDB" id="1922776at2759"/>
<evidence type="ECO:0000259" key="1">
    <source>
        <dbReference type="Pfam" id="PF08646"/>
    </source>
</evidence>
<dbReference type="Proteomes" id="UP000515121">
    <property type="component" value="Unplaced"/>
</dbReference>
<dbReference type="AlphaFoldDB" id="A0A6P5XPU1"/>
<dbReference type="Gene3D" id="2.40.50.140">
    <property type="entry name" value="Nucleic acid-binding proteins"/>
    <property type="match status" value="1"/>
</dbReference>
<organism evidence="2 3">
    <name type="scientific">Durio zibethinus</name>
    <name type="common">Durian</name>
    <dbReference type="NCBI Taxonomy" id="66656"/>
    <lineage>
        <taxon>Eukaryota</taxon>
        <taxon>Viridiplantae</taxon>
        <taxon>Streptophyta</taxon>
        <taxon>Embryophyta</taxon>
        <taxon>Tracheophyta</taxon>
        <taxon>Spermatophyta</taxon>
        <taxon>Magnoliopsida</taxon>
        <taxon>eudicotyledons</taxon>
        <taxon>Gunneridae</taxon>
        <taxon>Pentapetalae</taxon>
        <taxon>rosids</taxon>
        <taxon>malvids</taxon>
        <taxon>Malvales</taxon>
        <taxon>Malvaceae</taxon>
        <taxon>Helicteroideae</taxon>
        <taxon>Durio</taxon>
    </lineage>
</organism>
<gene>
    <name evidence="3" type="primary">LOC111285162</name>
</gene>
<keyword evidence="2" id="KW-1185">Reference proteome</keyword>
<dbReference type="SUPFAM" id="SSF50249">
    <property type="entry name" value="Nucleic acid-binding proteins"/>
    <property type="match status" value="1"/>
</dbReference>
<name>A0A6P5XPU1_DURZI</name>
<dbReference type="KEGG" id="dzi:111285162"/>
<dbReference type="Pfam" id="PF08646">
    <property type="entry name" value="Rep_fac-A_C"/>
    <property type="match status" value="1"/>
</dbReference>
<protein>
    <submittedName>
        <fullName evidence="3">Uncharacterized protein LOC111285162</fullName>
    </submittedName>
</protein>
<evidence type="ECO:0000313" key="3">
    <source>
        <dbReference type="RefSeq" id="XP_022730185.1"/>
    </source>
</evidence>
<dbReference type="GeneID" id="111285162"/>
<accession>A0A6P5XPU1</accession>
<feature type="domain" description="Replication factor A C-terminal" evidence="1">
    <location>
        <begin position="8"/>
        <end position="110"/>
    </location>
</feature>
<evidence type="ECO:0000313" key="2">
    <source>
        <dbReference type="Proteomes" id="UP000515121"/>
    </source>
</evidence>
<dbReference type="RefSeq" id="XP_022730185.1">
    <property type="nucleotide sequence ID" value="XM_022874450.1"/>
</dbReference>
<dbReference type="InterPro" id="IPR012340">
    <property type="entry name" value="NA-bd_OB-fold"/>
</dbReference>
<dbReference type="InterPro" id="IPR013955">
    <property type="entry name" value="Rep_factor-A_C"/>
</dbReference>